<accession>A0ABY1VZK4</accession>
<protein>
    <submittedName>
        <fullName evidence="1">Uncharacterized protein</fullName>
    </submittedName>
</protein>
<evidence type="ECO:0000313" key="1">
    <source>
        <dbReference type="EMBL" id="STD02385.1"/>
    </source>
</evidence>
<gene>
    <name evidence="1" type="ORF">NCTC9529_01147</name>
</gene>
<organism evidence="1 2">
    <name type="scientific">Cronobacter universalis NCTC 9529</name>
    <dbReference type="NCBI Taxonomy" id="1074000"/>
    <lineage>
        <taxon>Bacteria</taxon>
        <taxon>Pseudomonadati</taxon>
        <taxon>Pseudomonadota</taxon>
        <taxon>Gammaproteobacteria</taxon>
        <taxon>Enterobacterales</taxon>
        <taxon>Enterobacteriaceae</taxon>
        <taxon>Cronobacter</taxon>
    </lineage>
</organism>
<comment type="caution">
    <text evidence="1">The sequence shown here is derived from an EMBL/GenBank/DDBJ whole genome shotgun (WGS) entry which is preliminary data.</text>
</comment>
<dbReference type="EMBL" id="UFYH01000001">
    <property type="protein sequence ID" value="STD02385.1"/>
    <property type="molecule type" value="Genomic_DNA"/>
</dbReference>
<dbReference type="RefSeq" id="WP_032804348.1">
    <property type="nucleotide sequence ID" value="NZ_AJKW01000011.1"/>
</dbReference>
<reference evidence="1 2" key="1">
    <citation type="submission" date="2018-06" db="EMBL/GenBank/DDBJ databases">
        <authorList>
            <consortium name="Pathogen Informatics"/>
            <person name="Doyle S."/>
        </authorList>
    </citation>
    <scope>NUCLEOTIDE SEQUENCE [LARGE SCALE GENOMIC DNA]</scope>
    <source>
        <strain evidence="2">NCTC 9529</strain>
    </source>
</reference>
<name>A0ABY1VZK4_9ENTR</name>
<evidence type="ECO:0000313" key="2">
    <source>
        <dbReference type="Proteomes" id="UP000254849"/>
    </source>
</evidence>
<sequence length="188" mass="21006">MAIADSNTHMFLNKNSPSKDGRFDDFFPQSWCGTPMKELLSNPLVINSDFLSLVPKCAELVAELLETHSTTARLALTGRLNYALKLLLASLNGMLTKEQEELLTIEKKAVIQTDEAFSPDNDTLCEYCLSLTEILLSGAIDEINQKNILGLLFELVNYLCESLTTPRFYNSAEGLRYLYNDSLVQNGL</sequence>
<keyword evidence="2" id="KW-1185">Reference proteome</keyword>
<proteinExistence type="predicted"/>
<dbReference type="Proteomes" id="UP000254849">
    <property type="component" value="Unassembled WGS sequence"/>
</dbReference>